<gene>
    <name evidence="1" type="ORF">AVEN_223478_1</name>
</gene>
<evidence type="ECO:0000313" key="2">
    <source>
        <dbReference type="Proteomes" id="UP000499080"/>
    </source>
</evidence>
<keyword evidence="2" id="KW-1185">Reference proteome</keyword>
<accession>A0A4Y2ETZ5</accession>
<name>A0A4Y2ETZ5_ARAVE</name>
<organism evidence="1 2">
    <name type="scientific">Araneus ventricosus</name>
    <name type="common">Orbweaver spider</name>
    <name type="synonym">Epeira ventricosa</name>
    <dbReference type="NCBI Taxonomy" id="182803"/>
    <lineage>
        <taxon>Eukaryota</taxon>
        <taxon>Metazoa</taxon>
        <taxon>Ecdysozoa</taxon>
        <taxon>Arthropoda</taxon>
        <taxon>Chelicerata</taxon>
        <taxon>Arachnida</taxon>
        <taxon>Araneae</taxon>
        <taxon>Araneomorphae</taxon>
        <taxon>Entelegynae</taxon>
        <taxon>Araneoidea</taxon>
        <taxon>Araneidae</taxon>
        <taxon>Araneus</taxon>
    </lineage>
</organism>
<proteinExistence type="predicted"/>
<dbReference type="EMBL" id="BGPR01000715">
    <property type="protein sequence ID" value="GBM32700.1"/>
    <property type="molecule type" value="Genomic_DNA"/>
</dbReference>
<evidence type="ECO:0000313" key="1">
    <source>
        <dbReference type="EMBL" id="GBM32700.1"/>
    </source>
</evidence>
<comment type="caution">
    <text evidence="1">The sequence shown here is derived from an EMBL/GenBank/DDBJ whole genome shotgun (WGS) entry which is preliminary data.</text>
</comment>
<dbReference type="Proteomes" id="UP000499080">
    <property type="component" value="Unassembled WGS sequence"/>
</dbReference>
<sequence length="102" mass="11708">MVIVVDNYIVNYTLPFVSMPLRSRCLAKYYSYIKNTERLAESSFYDLNPQSTPSRDGMDGLEATYCGVDFVLQKISGKRYSTETVDVNCFMSRGCLLQDRTF</sequence>
<reference evidence="1 2" key="1">
    <citation type="journal article" date="2019" name="Sci. Rep.">
        <title>Orb-weaving spider Araneus ventricosus genome elucidates the spidroin gene catalogue.</title>
        <authorList>
            <person name="Kono N."/>
            <person name="Nakamura H."/>
            <person name="Ohtoshi R."/>
            <person name="Moran D.A.P."/>
            <person name="Shinohara A."/>
            <person name="Yoshida Y."/>
            <person name="Fujiwara M."/>
            <person name="Mori M."/>
            <person name="Tomita M."/>
            <person name="Arakawa K."/>
        </authorList>
    </citation>
    <scope>NUCLEOTIDE SEQUENCE [LARGE SCALE GENOMIC DNA]</scope>
</reference>
<dbReference type="AlphaFoldDB" id="A0A4Y2ETZ5"/>
<protein>
    <submittedName>
        <fullName evidence="1">Uncharacterized protein</fullName>
    </submittedName>
</protein>